<dbReference type="InParanoid" id="B3RRB2"/>
<dbReference type="PANTHER" id="PTHR13333:SF5">
    <property type="entry name" value="M-AAA PROTEASE-INTERACTING PROTEIN 1, MITOCHONDRIAL"/>
    <property type="match status" value="1"/>
</dbReference>
<keyword evidence="2" id="KW-1185">Reference proteome</keyword>
<protein>
    <submittedName>
        <fullName evidence="1">Uncharacterized protein</fullName>
    </submittedName>
</protein>
<evidence type="ECO:0000313" key="2">
    <source>
        <dbReference type="Proteomes" id="UP000009022"/>
    </source>
</evidence>
<dbReference type="GO" id="GO:0032979">
    <property type="term" value="P:protein insertion into mitochondrial inner membrane from matrix"/>
    <property type="evidence" value="ECO:0000318"/>
    <property type="project" value="GO_Central"/>
</dbReference>
<accession>B3RRB2</accession>
<dbReference type="CTD" id="6751524"/>
<dbReference type="KEGG" id="tad:TRIADDRAFT_54172"/>
<evidence type="ECO:0000313" key="1">
    <source>
        <dbReference type="EMBL" id="EDV26847.1"/>
    </source>
</evidence>
<dbReference type="PANTHER" id="PTHR13333">
    <property type="entry name" value="M-AAA PROTEASE-INTERACTING PROTEIN 1, MITOCHONDRIAL"/>
    <property type="match status" value="1"/>
</dbReference>
<dbReference type="PhylomeDB" id="B3RRB2"/>
<dbReference type="EMBL" id="DS985243">
    <property type="protein sequence ID" value="EDV26847.1"/>
    <property type="molecule type" value="Genomic_DNA"/>
</dbReference>
<name>B3RRB2_TRIAD</name>
<proteinExistence type="predicted"/>
<dbReference type="HOGENOM" id="CLU_922379_0_0_1"/>
<dbReference type="RefSeq" id="XP_002110843.1">
    <property type="nucleotide sequence ID" value="XM_002110807.1"/>
</dbReference>
<sequence length="302" mass="34647">MVFLACNSSLARNCTKYGLHYRNRLTLIGVRSISHACSFDWSRKPYHIIRFSHGKSKHYFATTFNANLQHHRLFVNRTSPNLNNDNNRSDNPAGETKIVTVDLAGRVLGHDFSKDSFLEGANQAMKMICDAISTDDYSRIEDLLSPEAKASAKQCKTTLDRRGWDIRNILNYNGQPLTQIFRVFPSIITIIYEPEGKKFIFICVRYLYVDLSSIQPETVGSKLFSEEGRISLRNDMKFIMASVRSKFKWLGGNMHNGKEYSKYYYSNFTVSIGDIALVTIVTMKKWFVNLKLVYGSRIIISK</sequence>
<dbReference type="GO" id="GO:0005743">
    <property type="term" value="C:mitochondrial inner membrane"/>
    <property type="evidence" value="ECO:0000318"/>
    <property type="project" value="GO_Central"/>
</dbReference>
<dbReference type="AlphaFoldDB" id="B3RRB2"/>
<gene>
    <name evidence="1" type="ORF">TRIADDRAFT_54172</name>
</gene>
<dbReference type="Proteomes" id="UP000009022">
    <property type="component" value="Unassembled WGS sequence"/>
</dbReference>
<dbReference type="GO" id="GO:0043022">
    <property type="term" value="F:ribosome binding"/>
    <property type="evidence" value="ECO:0000318"/>
    <property type="project" value="GO_Central"/>
</dbReference>
<reference evidence="1 2" key="1">
    <citation type="journal article" date="2008" name="Nature">
        <title>The Trichoplax genome and the nature of placozoans.</title>
        <authorList>
            <person name="Srivastava M."/>
            <person name="Begovic E."/>
            <person name="Chapman J."/>
            <person name="Putnam N.H."/>
            <person name="Hellsten U."/>
            <person name="Kawashima T."/>
            <person name="Kuo A."/>
            <person name="Mitros T."/>
            <person name="Salamov A."/>
            <person name="Carpenter M.L."/>
            <person name="Signorovitch A.Y."/>
            <person name="Moreno M.A."/>
            <person name="Kamm K."/>
            <person name="Grimwood J."/>
            <person name="Schmutz J."/>
            <person name="Shapiro H."/>
            <person name="Grigoriev I.V."/>
            <person name="Buss L.W."/>
            <person name="Schierwater B."/>
            <person name="Dellaporta S.L."/>
            <person name="Rokhsar D.S."/>
        </authorList>
    </citation>
    <scope>NUCLEOTIDE SEQUENCE [LARGE SCALE GENOMIC DNA]</scope>
    <source>
        <strain evidence="1 2">Grell-BS-1999</strain>
    </source>
</reference>
<organism evidence="1 2">
    <name type="scientific">Trichoplax adhaerens</name>
    <name type="common">Trichoplax reptans</name>
    <dbReference type="NCBI Taxonomy" id="10228"/>
    <lineage>
        <taxon>Eukaryota</taxon>
        <taxon>Metazoa</taxon>
        <taxon>Placozoa</taxon>
        <taxon>Uniplacotomia</taxon>
        <taxon>Trichoplacea</taxon>
        <taxon>Trichoplacidae</taxon>
        <taxon>Trichoplax</taxon>
    </lineage>
</organism>
<dbReference type="GeneID" id="6751524"/>